<dbReference type="InterPro" id="IPR008183">
    <property type="entry name" value="Aldose_1/G6P_1-epimerase"/>
</dbReference>
<feature type="signal peptide" evidence="4">
    <location>
        <begin position="1"/>
        <end position="21"/>
    </location>
</feature>
<reference evidence="5" key="1">
    <citation type="journal article" date="2020" name="Stud. Mycol.">
        <title>101 Dothideomycetes genomes: a test case for predicting lifestyles and emergence of pathogens.</title>
        <authorList>
            <person name="Haridas S."/>
            <person name="Albert R."/>
            <person name="Binder M."/>
            <person name="Bloem J."/>
            <person name="Labutti K."/>
            <person name="Salamov A."/>
            <person name="Andreopoulos B."/>
            <person name="Baker S."/>
            <person name="Barry K."/>
            <person name="Bills G."/>
            <person name="Bluhm B."/>
            <person name="Cannon C."/>
            <person name="Castanera R."/>
            <person name="Culley D."/>
            <person name="Daum C."/>
            <person name="Ezra D."/>
            <person name="Gonzalez J."/>
            <person name="Henrissat B."/>
            <person name="Kuo A."/>
            <person name="Liang C."/>
            <person name="Lipzen A."/>
            <person name="Lutzoni F."/>
            <person name="Magnuson J."/>
            <person name="Mondo S."/>
            <person name="Nolan M."/>
            <person name="Ohm R."/>
            <person name="Pangilinan J."/>
            <person name="Park H.-J."/>
            <person name="Ramirez L."/>
            <person name="Alfaro M."/>
            <person name="Sun H."/>
            <person name="Tritt A."/>
            <person name="Yoshinaga Y."/>
            <person name="Zwiers L.-H."/>
            <person name="Turgeon B."/>
            <person name="Goodwin S."/>
            <person name="Spatafora J."/>
            <person name="Crous P."/>
            <person name="Grigoriev I."/>
        </authorList>
    </citation>
    <scope>NUCLEOTIDE SEQUENCE</scope>
    <source>
        <strain evidence="5">CBS 379.55</strain>
    </source>
</reference>
<keyword evidence="2" id="KW-0413">Isomerase</keyword>
<dbReference type="InterPro" id="IPR047215">
    <property type="entry name" value="Galactose_mutarotase-like"/>
</dbReference>
<dbReference type="GO" id="GO:0030246">
    <property type="term" value="F:carbohydrate binding"/>
    <property type="evidence" value="ECO:0007669"/>
    <property type="project" value="InterPro"/>
</dbReference>
<dbReference type="GO" id="GO:0033499">
    <property type="term" value="P:galactose catabolic process via UDP-galactose, Leloir pathway"/>
    <property type="evidence" value="ECO:0007669"/>
    <property type="project" value="TreeGrafter"/>
</dbReference>
<dbReference type="PANTHER" id="PTHR10091">
    <property type="entry name" value="ALDOSE-1-EPIMERASE"/>
    <property type="match status" value="1"/>
</dbReference>
<feature type="chain" id="PRO_5025345438" evidence="4">
    <location>
        <begin position="22"/>
        <end position="400"/>
    </location>
</feature>
<proteinExistence type="inferred from homology"/>
<dbReference type="GO" id="GO:0006006">
    <property type="term" value="P:glucose metabolic process"/>
    <property type="evidence" value="ECO:0007669"/>
    <property type="project" value="TreeGrafter"/>
</dbReference>
<evidence type="ECO:0000313" key="6">
    <source>
        <dbReference type="Proteomes" id="UP000800097"/>
    </source>
</evidence>
<dbReference type="GeneID" id="54548745"/>
<dbReference type="Gene3D" id="2.70.98.10">
    <property type="match status" value="1"/>
</dbReference>
<dbReference type="SUPFAM" id="SSF74650">
    <property type="entry name" value="Galactose mutarotase-like"/>
    <property type="match status" value="1"/>
</dbReference>
<gene>
    <name evidence="5" type="ORF">EI97DRAFT_376746</name>
</gene>
<dbReference type="RefSeq" id="XP_033654257.1">
    <property type="nucleotide sequence ID" value="XM_033795570.1"/>
</dbReference>
<dbReference type="InterPro" id="IPR014718">
    <property type="entry name" value="GH-type_carb-bd"/>
</dbReference>
<dbReference type="PANTHER" id="PTHR10091:SF6">
    <property type="entry name" value="1-EPIMERASE, PUTATIVE (AFU_ORTHOLOGUE AFUA_3G13240)-RELATED"/>
    <property type="match status" value="1"/>
</dbReference>
<dbReference type="OrthoDB" id="274691at2759"/>
<sequence length="400" mass="44033">MLFSKLSLAFATIAAVGSALGQGQEYSHPNATSGPDENGKYEISAEGIRAQFIPYGASVTNLFIRDKNGVERDIVLGFDNASFYSVDPFHPHLGGVPGRYANRIKNSTFNIDGVDYHVTPNENNGKNTLHGGKDGWDFRNFTVVSYTPDSITFSIVDPDGKEGFPGEVISYITYTVSPNTWHIKMLALSTTKKTPIMLSSHAYWNLDGFANPATPTTLNHTLSLPYSGQRVSVDGILIPDGDILANTKYSVNDFWSSPKQLGANLTAPELKGNCGTNCTGYDNCYIVNRAQYGSYDWRNERPVASLASDFSGIQLDVYTDQDAFQVYNCIGQNGTLPIKSTQGLDGRPRVVEQYGCVVLEVQDWIDGINHPEWQREKKQIFGPGDAPYVLEAKYVFSVNK</sequence>
<evidence type="ECO:0000313" key="5">
    <source>
        <dbReference type="EMBL" id="KAF2276718.1"/>
    </source>
</evidence>
<evidence type="ECO:0000256" key="1">
    <source>
        <dbReference type="ARBA" id="ARBA00006206"/>
    </source>
</evidence>
<dbReference type="InterPro" id="IPR011013">
    <property type="entry name" value="Gal_mutarotase_sf_dom"/>
</dbReference>
<name>A0A6A6JL89_WESOR</name>
<keyword evidence="6" id="KW-1185">Reference proteome</keyword>
<comment type="similarity">
    <text evidence="1">Belongs to the aldose epimerase family.</text>
</comment>
<dbReference type="AlphaFoldDB" id="A0A6A6JL89"/>
<accession>A0A6A6JL89</accession>
<dbReference type="FunFam" id="2.70.98.10:FF:000014">
    <property type="entry name" value="Aldose 1-epimerase, putative"/>
    <property type="match status" value="1"/>
</dbReference>
<dbReference type="EMBL" id="ML986492">
    <property type="protein sequence ID" value="KAF2276718.1"/>
    <property type="molecule type" value="Genomic_DNA"/>
</dbReference>
<evidence type="ECO:0000256" key="2">
    <source>
        <dbReference type="ARBA" id="ARBA00023235"/>
    </source>
</evidence>
<keyword evidence="3" id="KW-0119">Carbohydrate metabolism</keyword>
<keyword evidence="4" id="KW-0732">Signal</keyword>
<dbReference type="Proteomes" id="UP000800097">
    <property type="component" value="Unassembled WGS sequence"/>
</dbReference>
<protein>
    <submittedName>
        <fullName evidence="5">Aldose 1-epimerase</fullName>
    </submittedName>
</protein>
<organism evidence="5 6">
    <name type="scientific">Westerdykella ornata</name>
    <dbReference type="NCBI Taxonomy" id="318751"/>
    <lineage>
        <taxon>Eukaryota</taxon>
        <taxon>Fungi</taxon>
        <taxon>Dikarya</taxon>
        <taxon>Ascomycota</taxon>
        <taxon>Pezizomycotina</taxon>
        <taxon>Dothideomycetes</taxon>
        <taxon>Pleosporomycetidae</taxon>
        <taxon>Pleosporales</taxon>
        <taxon>Sporormiaceae</taxon>
        <taxon>Westerdykella</taxon>
    </lineage>
</organism>
<dbReference type="Pfam" id="PF01263">
    <property type="entry name" value="Aldose_epim"/>
    <property type="match status" value="1"/>
</dbReference>
<dbReference type="GO" id="GO:0004034">
    <property type="term" value="F:aldose 1-epimerase activity"/>
    <property type="evidence" value="ECO:0007669"/>
    <property type="project" value="TreeGrafter"/>
</dbReference>
<evidence type="ECO:0000256" key="4">
    <source>
        <dbReference type="SAM" id="SignalP"/>
    </source>
</evidence>
<dbReference type="CDD" id="cd09019">
    <property type="entry name" value="galactose_mutarotase_like"/>
    <property type="match status" value="1"/>
</dbReference>
<evidence type="ECO:0000256" key="3">
    <source>
        <dbReference type="ARBA" id="ARBA00023277"/>
    </source>
</evidence>